<dbReference type="InterPro" id="IPR001509">
    <property type="entry name" value="Epimerase_deHydtase"/>
</dbReference>
<dbReference type="PANTHER" id="PTHR10366:SF736">
    <property type="entry name" value="NAD-DEPENDENT EPIMERASE_DEHYDRATASE DOMAIN-CONTAINING PROTEIN"/>
    <property type="match status" value="1"/>
</dbReference>
<organism evidence="3 4">
    <name type="scientific">Eragrostis curvula</name>
    <name type="common">weeping love grass</name>
    <dbReference type="NCBI Taxonomy" id="38414"/>
    <lineage>
        <taxon>Eukaryota</taxon>
        <taxon>Viridiplantae</taxon>
        <taxon>Streptophyta</taxon>
        <taxon>Embryophyta</taxon>
        <taxon>Tracheophyta</taxon>
        <taxon>Spermatophyta</taxon>
        <taxon>Magnoliopsida</taxon>
        <taxon>Liliopsida</taxon>
        <taxon>Poales</taxon>
        <taxon>Poaceae</taxon>
        <taxon>PACMAD clade</taxon>
        <taxon>Chloridoideae</taxon>
        <taxon>Eragrostideae</taxon>
        <taxon>Eragrostidinae</taxon>
        <taxon>Eragrostis</taxon>
    </lineage>
</organism>
<dbReference type="GO" id="GO:0016616">
    <property type="term" value="F:oxidoreductase activity, acting on the CH-OH group of donors, NAD or NADP as acceptor"/>
    <property type="evidence" value="ECO:0007669"/>
    <property type="project" value="TreeGrafter"/>
</dbReference>
<reference evidence="3 4" key="1">
    <citation type="journal article" date="2019" name="Sci. Rep.">
        <title>A high-quality genome of Eragrostis curvula grass provides insights into Poaceae evolution and supports new strategies to enhance forage quality.</title>
        <authorList>
            <person name="Carballo J."/>
            <person name="Santos B.A.C.M."/>
            <person name="Zappacosta D."/>
            <person name="Garbus I."/>
            <person name="Selva J.P."/>
            <person name="Gallo C.A."/>
            <person name="Diaz A."/>
            <person name="Albertini E."/>
            <person name="Caccamo M."/>
            <person name="Echenique V."/>
        </authorList>
    </citation>
    <scope>NUCLEOTIDE SEQUENCE [LARGE SCALE GENOMIC DNA]</scope>
    <source>
        <strain evidence="4">cv. Victoria</strain>
        <tissue evidence="3">Leaf</tissue>
    </source>
</reference>
<dbReference type="PANTHER" id="PTHR10366">
    <property type="entry name" value="NAD DEPENDENT EPIMERASE/DEHYDRATASE"/>
    <property type="match status" value="1"/>
</dbReference>
<feature type="domain" description="NAD-dependent epimerase/dehydratase" evidence="2">
    <location>
        <begin position="12"/>
        <end position="256"/>
    </location>
</feature>
<gene>
    <name evidence="3" type="ORF">EJB05_11431</name>
</gene>
<dbReference type="Gramene" id="TVU38081">
    <property type="protein sequence ID" value="TVU38081"/>
    <property type="gene ID" value="EJB05_11431"/>
</dbReference>
<feature type="domain" description="NAD-dependent epimerase/dehydratase" evidence="2">
    <location>
        <begin position="347"/>
        <end position="552"/>
    </location>
</feature>
<comment type="caution">
    <text evidence="3">The sequence shown here is derived from an EMBL/GenBank/DDBJ whole genome shotgun (WGS) entry which is preliminary data.</text>
</comment>
<evidence type="ECO:0000256" key="1">
    <source>
        <dbReference type="ARBA" id="ARBA00023002"/>
    </source>
</evidence>
<name>A0A5J9VR72_9POAL</name>
<dbReference type="SUPFAM" id="SSF51735">
    <property type="entry name" value="NAD(P)-binding Rossmann-fold domains"/>
    <property type="match status" value="2"/>
</dbReference>
<dbReference type="Proteomes" id="UP000324897">
    <property type="component" value="Chromosome 4"/>
</dbReference>
<keyword evidence="4" id="KW-1185">Reference proteome</keyword>
<dbReference type="InterPro" id="IPR036291">
    <property type="entry name" value="NAD(P)-bd_dom_sf"/>
</dbReference>
<keyword evidence="1" id="KW-0560">Oxidoreductase</keyword>
<evidence type="ECO:0000313" key="3">
    <source>
        <dbReference type="EMBL" id="TVU38081.1"/>
    </source>
</evidence>
<accession>A0A5J9VR72</accession>
<evidence type="ECO:0000259" key="2">
    <source>
        <dbReference type="Pfam" id="PF01370"/>
    </source>
</evidence>
<sequence length="631" mass="68006">MEISSKTSRVCCVTGAAGFIGSWLVKKLLDRGCVVHATVRDLGHEKKVGLLRALPGAAERLLLFEADLYDAATFEPAIAGCEFVFLVAAPMDAIEAVVNATRTILEQCERSKTVRRVIYTGSLVAASPLMEDGGGSFKHYVDESCWTPLNLSYGYSSEGLNGYVTGKTLCEKLLINSDGAAQQSRAFEMVTLLCGLVGGDTLLPFLNGSLQVMVSPLTGAEAAHNNLKFLQALLGSVPLVHVDDVCDAHVFCMEMPTIAGRFLCSAAWTNMQDIVGHHARKHPESLNPAVSEVEGEGVRVQAGTSKLVDLGFRFRYGAEEVLDGAVEWDEKKVGLLRALPGAAERLLLFEADLYDAATFEPTISGCEFVFLVAAPMVRHCSGGRSKDATEAVVNATRTILQQCDRSKTVRRVIYTGSFVAASPLKEDGTGFKDSVDESCWTPLNLSHGYSNESLDGYVTAKTLCEKEVLNYNSNGDSPQSRAFEVVTLLLGLVGGDTLLPFLHGSLQAIVWPLTGAEAAHNALKFLQALQGAVPLVHVDDVCEAHVFCMERPSIVGRFLCAAAWPNMQDIVGHHARKYPERLNPAVKEVAGEGVRVQAGTSKLVDLGFKYRYGAEEVLDGSVECAKRLGVL</sequence>
<protein>
    <recommendedName>
        <fullName evidence="2">NAD-dependent epimerase/dehydratase domain-containing protein</fullName>
    </recommendedName>
</protein>
<dbReference type="AlphaFoldDB" id="A0A5J9VR72"/>
<dbReference type="Pfam" id="PF01370">
    <property type="entry name" value="Epimerase"/>
    <property type="match status" value="2"/>
</dbReference>
<evidence type="ECO:0000313" key="4">
    <source>
        <dbReference type="Proteomes" id="UP000324897"/>
    </source>
</evidence>
<feature type="non-terminal residue" evidence="3">
    <location>
        <position position="1"/>
    </location>
</feature>
<dbReference type="OrthoDB" id="2735536at2759"/>
<proteinExistence type="predicted"/>
<dbReference type="Gene3D" id="3.40.50.720">
    <property type="entry name" value="NAD(P)-binding Rossmann-like Domain"/>
    <property type="match status" value="2"/>
</dbReference>
<dbReference type="EMBL" id="RWGY01000007">
    <property type="protein sequence ID" value="TVU38081.1"/>
    <property type="molecule type" value="Genomic_DNA"/>
</dbReference>
<dbReference type="InterPro" id="IPR050425">
    <property type="entry name" value="NAD(P)_dehydrat-like"/>
</dbReference>
<dbReference type="FunFam" id="3.40.50.720:FF:000085">
    <property type="entry name" value="Dihydroflavonol reductase"/>
    <property type="match status" value="1"/>
</dbReference>
<dbReference type="CDD" id="cd08958">
    <property type="entry name" value="FR_SDR_e"/>
    <property type="match status" value="1"/>
</dbReference>